<dbReference type="RefSeq" id="WP_016389467.1">
    <property type="nucleotide sequence ID" value="NZ_KE646805.1"/>
</dbReference>
<evidence type="ECO:0000256" key="16">
    <source>
        <dbReference type="RuleBase" id="RU362098"/>
    </source>
</evidence>
<keyword evidence="4 16" id="KW-0410">Iron transport</keyword>
<feature type="transmembrane region" description="Helical" evidence="16">
    <location>
        <begin position="293"/>
        <end position="312"/>
    </location>
</feature>
<dbReference type="InterPro" id="IPR011640">
    <property type="entry name" value="Fe2_transport_prot_B_C"/>
</dbReference>
<dbReference type="EMBL" id="ASHL01000001">
    <property type="protein sequence ID" value="EPD13897.1"/>
    <property type="molecule type" value="Genomic_DNA"/>
</dbReference>
<dbReference type="SUPFAM" id="SSF52540">
    <property type="entry name" value="P-loop containing nucleoside triphosphate hydrolases"/>
    <property type="match status" value="1"/>
</dbReference>
<dbReference type="Pfam" id="PF07664">
    <property type="entry name" value="FeoB_C"/>
    <property type="match status" value="1"/>
</dbReference>
<feature type="binding site" evidence="15">
    <location>
        <position position="39"/>
    </location>
    <ligand>
        <name>Mg(2+)</name>
        <dbReference type="ChEBI" id="CHEBI:18420"/>
        <label>2</label>
    </ligand>
</feature>
<evidence type="ECO:0000256" key="13">
    <source>
        <dbReference type="NCBIfam" id="TIGR00437"/>
    </source>
</evidence>
<dbReference type="PANTHER" id="PTHR43185">
    <property type="entry name" value="FERROUS IRON TRANSPORT PROTEIN B"/>
    <property type="match status" value="1"/>
</dbReference>
<evidence type="ECO:0000256" key="1">
    <source>
        <dbReference type="ARBA" id="ARBA00004429"/>
    </source>
</evidence>
<keyword evidence="15" id="KW-0479">Metal-binding</keyword>
<dbReference type="Pfam" id="PF17910">
    <property type="entry name" value="FeoB_Cyto"/>
    <property type="match status" value="1"/>
</dbReference>
<dbReference type="Gene3D" id="3.40.50.300">
    <property type="entry name" value="P-loop containing nucleotide triphosphate hydrolases"/>
    <property type="match status" value="1"/>
</dbReference>
<keyword evidence="7 14" id="KW-0547">Nucleotide-binding</keyword>
<evidence type="ECO:0000313" key="19">
    <source>
        <dbReference type="Proteomes" id="UP000015462"/>
    </source>
</evidence>
<organism evidence="18 19">
    <name type="scientific">Cycloclasticus pugetii</name>
    <dbReference type="NCBI Taxonomy" id="34068"/>
    <lineage>
        <taxon>Bacteria</taxon>
        <taxon>Pseudomonadati</taxon>
        <taxon>Pseudomonadota</taxon>
        <taxon>Gammaproteobacteria</taxon>
        <taxon>Thiotrichales</taxon>
        <taxon>Piscirickettsiaceae</taxon>
        <taxon>Cycloclasticus</taxon>
    </lineage>
</organism>
<evidence type="ECO:0000256" key="15">
    <source>
        <dbReference type="PIRSR" id="PIRSR603373-2"/>
    </source>
</evidence>
<evidence type="ECO:0000256" key="14">
    <source>
        <dbReference type="PIRSR" id="PIRSR603373-1"/>
    </source>
</evidence>
<keyword evidence="11 14" id="KW-0342">GTP-binding</keyword>
<dbReference type="InterPro" id="IPR003373">
    <property type="entry name" value="Fe2_transport_prot-B"/>
</dbReference>
<gene>
    <name evidence="18" type="ORF">L196_00320</name>
</gene>
<keyword evidence="3" id="KW-1003">Cell membrane</keyword>
<accession>A0AB33Z4W9</accession>
<evidence type="ECO:0000256" key="10">
    <source>
        <dbReference type="ARBA" id="ARBA00023065"/>
    </source>
</evidence>
<dbReference type="InterPro" id="IPR006073">
    <property type="entry name" value="GTP-bd"/>
</dbReference>
<dbReference type="PANTHER" id="PTHR43185:SF1">
    <property type="entry name" value="FE(2+) TRANSPORTER FEOB"/>
    <property type="match status" value="1"/>
</dbReference>
<feature type="transmembrane region" description="Helical" evidence="16">
    <location>
        <begin position="359"/>
        <end position="383"/>
    </location>
</feature>
<evidence type="ECO:0000313" key="18">
    <source>
        <dbReference type="EMBL" id="EPD13897.1"/>
    </source>
</evidence>
<evidence type="ECO:0000256" key="7">
    <source>
        <dbReference type="ARBA" id="ARBA00022741"/>
    </source>
</evidence>
<dbReference type="Proteomes" id="UP000015462">
    <property type="component" value="Unassembled WGS sequence"/>
</dbReference>
<feature type="transmembrane region" description="Helical" evidence="16">
    <location>
        <begin position="689"/>
        <end position="709"/>
    </location>
</feature>
<reference evidence="18 19" key="1">
    <citation type="journal article" date="2013" name="Genome Announc.">
        <title>Genome Sequence of the Pyrene- and Fluoranthene-Degrading Bacterium Cycloclasticus sp. Strain PY97M.</title>
        <authorList>
            <person name="Cui Z."/>
            <person name="Xu G."/>
            <person name="Li Q."/>
            <person name="Gao W."/>
            <person name="Zheng L."/>
        </authorList>
    </citation>
    <scope>NUCLEOTIDE SEQUENCE [LARGE SCALE GENOMIC DNA]</scope>
    <source>
        <strain evidence="18 19">PY97M</strain>
    </source>
</reference>
<dbReference type="InterPro" id="IPR030389">
    <property type="entry name" value="G_FEOB_dom"/>
</dbReference>
<protein>
    <recommendedName>
        <fullName evidence="13 16">Ferrous iron transport protein B</fullName>
    </recommendedName>
</protein>
<dbReference type="AlphaFoldDB" id="A0AB33Z4W9"/>
<feature type="binding site" evidence="14">
    <location>
        <begin position="71"/>
        <end position="74"/>
    </location>
    <ligand>
        <name>GTP</name>
        <dbReference type="ChEBI" id="CHEBI:37565"/>
        <label>1</label>
    </ligand>
</feature>
<feature type="binding site" evidence="15">
    <location>
        <position position="36"/>
    </location>
    <ligand>
        <name>Mg(2+)</name>
        <dbReference type="ChEBI" id="CHEBI:18420"/>
        <label>2</label>
    </ligand>
</feature>
<evidence type="ECO:0000256" key="3">
    <source>
        <dbReference type="ARBA" id="ARBA00022475"/>
    </source>
</evidence>
<evidence type="ECO:0000259" key="17">
    <source>
        <dbReference type="PROSITE" id="PS51711"/>
    </source>
</evidence>
<feature type="domain" description="FeoB-type G" evidence="17">
    <location>
        <begin position="18"/>
        <end position="182"/>
    </location>
</feature>
<dbReference type="NCBIfam" id="TIGR00437">
    <property type="entry name" value="feoB"/>
    <property type="match status" value="1"/>
</dbReference>
<feature type="transmembrane region" description="Helical" evidence="16">
    <location>
        <begin position="716"/>
        <end position="737"/>
    </location>
</feature>
<feature type="transmembrane region" description="Helical" evidence="16">
    <location>
        <begin position="469"/>
        <end position="489"/>
    </location>
</feature>
<dbReference type="InterPro" id="IPR050860">
    <property type="entry name" value="FeoB_GTPase"/>
</dbReference>
<keyword evidence="10" id="KW-0406">Ion transport</keyword>
<keyword evidence="12 16" id="KW-0472">Membrane</keyword>
<dbReference type="GO" id="GO:0005886">
    <property type="term" value="C:plasma membrane"/>
    <property type="evidence" value="ECO:0007669"/>
    <property type="project" value="UniProtKB-SubCell"/>
</dbReference>
<feature type="binding site" evidence="15">
    <location>
        <position position="40"/>
    </location>
    <ligand>
        <name>Mg(2+)</name>
        <dbReference type="ChEBI" id="CHEBI:18420"/>
        <label>2</label>
    </ligand>
</feature>
<feature type="transmembrane region" description="Helical" evidence="16">
    <location>
        <begin position="403"/>
        <end position="425"/>
    </location>
</feature>
<comment type="similarity">
    <text evidence="16">Belongs to the TRAFAC class TrmE-Era-EngA-EngB-Septin-like GTPase superfamily. FeoB GTPase (TC 9.A.8) family.</text>
</comment>
<dbReference type="FunFam" id="3.40.50.300:FF:000426">
    <property type="entry name" value="Ferrous iron transport protein B"/>
    <property type="match status" value="1"/>
</dbReference>
<keyword evidence="2 16" id="KW-0813">Transport</keyword>
<feature type="binding site" evidence="14">
    <location>
        <begin position="133"/>
        <end position="136"/>
    </location>
    <ligand>
        <name>GTP</name>
        <dbReference type="ChEBI" id="CHEBI:37565"/>
        <label>1</label>
    </ligand>
</feature>
<dbReference type="InterPro" id="IPR027417">
    <property type="entry name" value="P-loop_NTPase"/>
</dbReference>
<feature type="transmembrane region" description="Helical" evidence="16">
    <location>
        <begin position="437"/>
        <end position="463"/>
    </location>
</feature>
<feature type="transmembrane region" description="Helical" evidence="16">
    <location>
        <begin position="749"/>
        <end position="767"/>
    </location>
</feature>
<comment type="caution">
    <text evidence="18">The sequence shown here is derived from an EMBL/GenBank/DDBJ whole genome shotgun (WGS) entry which is preliminary data.</text>
</comment>
<dbReference type="Pfam" id="PF02421">
    <property type="entry name" value="FeoB_N"/>
    <property type="match status" value="1"/>
</dbReference>
<evidence type="ECO:0000256" key="5">
    <source>
        <dbReference type="ARBA" id="ARBA00022519"/>
    </source>
</evidence>
<dbReference type="GO" id="GO:0046872">
    <property type="term" value="F:metal ion binding"/>
    <property type="evidence" value="ECO:0007669"/>
    <property type="project" value="UniProtKB-KW"/>
</dbReference>
<dbReference type="NCBIfam" id="TIGR00231">
    <property type="entry name" value="small_GTP"/>
    <property type="match status" value="1"/>
</dbReference>
<dbReference type="Pfam" id="PF07670">
    <property type="entry name" value="Gate"/>
    <property type="match status" value="2"/>
</dbReference>
<dbReference type="PRINTS" id="PR00326">
    <property type="entry name" value="GTP1OBG"/>
</dbReference>
<comment type="function">
    <text evidence="16">Probable transporter of a GTP-driven Fe(2+) uptake system.</text>
</comment>
<evidence type="ECO:0000256" key="11">
    <source>
        <dbReference type="ARBA" id="ARBA00023134"/>
    </source>
</evidence>
<evidence type="ECO:0000256" key="9">
    <source>
        <dbReference type="ARBA" id="ARBA00023004"/>
    </source>
</evidence>
<keyword evidence="5" id="KW-0997">Cell inner membrane</keyword>
<keyword evidence="15" id="KW-0460">Magnesium</keyword>
<evidence type="ECO:0000256" key="2">
    <source>
        <dbReference type="ARBA" id="ARBA00022448"/>
    </source>
</evidence>
<proteinExistence type="inferred from homology"/>
<evidence type="ECO:0000256" key="12">
    <source>
        <dbReference type="ARBA" id="ARBA00023136"/>
    </source>
</evidence>
<keyword evidence="6 16" id="KW-0812">Transmembrane</keyword>
<keyword evidence="8 16" id="KW-1133">Transmembrane helix</keyword>
<dbReference type="PROSITE" id="PS51711">
    <property type="entry name" value="G_FEOB"/>
    <property type="match status" value="1"/>
</dbReference>
<dbReference type="NCBIfam" id="NF007105">
    <property type="entry name" value="PRK09554.1"/>
    <property type="match status" value="1"/>
</dbReference>
<dbReference type="InterPro" id="IPR041069">
    <property type="entry name" value="FeoB_Cyto"/>
</dbReference>
<feature type="binding site" evidence="14">
    <location>
        <begin position="25"/>
        <end position="32"/>
    </location>
    <ligand>
        <name>GTP</name>
        <dbReference type="ChEBI" id="CHEBI:37565"/>
        <label>1</label>
    </ligand>
</feature>
<evidence type="ECO:0000256" key="6">
    <source>
        <dbReference type="ARBA" id="ARBA00022692"/>
    </source>
</evidence>
<dbReference type="GO" id="GO:0005525">
    <property type="term" value="F:GTP binding"/>
    <property type="evidence" value="ECO:0007669"/>
    <property type="project" value="UniProtKB-KW"/>
</dbReference>
<evidence type="ECO:0000256" key="8">
    <source>
        <dbReference type="ARBA" id="ARBA00022989"/>
    </source>
</evidence>
<dbReference type="Gene3D" id="1.10.287.1770">
    <property type="match status" value="1"/>
</dbReference>
<comment type="subcellular location">
    <subcellularLocation>
        <location evidence="1 16">Cell inner membrane</location>
        <topology evidence="1 16">Multi-pass membrane protein</topology>
    </subcellularLocation>
</comment>
<evidence type="ECO:0000256" key="4">
    <source>
        <dbReference type="ARBA" id="ARBA00022496"/>
    </source>
</evidence>
<sequence length="785" mass="86650">MTKQCCEENMPVRPSNKSPVIAVIGNPNCGKSTLFNVITGIKQKTGNWPGVTVDRREGLTKVNNQELVLVDLPGVYALDSDREALDEQIARQYILSEEADALLIVADAANLERSLFLTSQLLETGIPAVLALNMMDVAKSRGMNIDLEALSNALGCPVFPIVARKNQGITSLLESILTVIDEQPKHHLNIEYPTAVTSALDEIIPTLNTQRNSPFILRWHALQCLEGYFSPTTTQQTEEICASRQLYIKDSTGEDADTLIAASRYEFAHQLTLQVVKQVKNIQQTWSDRVDKVILSDYLGLPIFFLAIYLMFSITINFGGAFIDFFDITASALFVDGFKIQLQNLDFPNWFQVLLADGLGGGIQVVATFIPIIATLYFCLSILEDSGYMARAAFVMDRFMRKLGLPGKAFVPLIIGFGCNVPSIMATRTLEKQRDRIMTVMMAPFMSCGARLSVYALFAAAFFPQSGQNIVFLLYLLGIAAAIFTALLLKSSVLEGESDSFLIELPPYHRPAIKSLLIHTWERLKGFVLEAGKFIVMMVMVINILNSVGTDGSFGNENSSKSVLSEVSKTFTPAFEPMGIQEENWPAIVGIFSGLLAKEVVVGTLDAVYSNIEGNTDDNDENFSLKNKFSEAVTTTKDNLNDAFQNMGDPLGLRTLDANDNLDKAATEQEVSSALFGTLVKYFDGKIGAFSYLLFILLYVPCVAAIAAVKRETGTRWALFSIFWSLYLAYSMATSFYQIANFSSHPTQTLIWLCVFIAGFLGIWLTLRQLGQKLLAVEPTLIKDA</sequence>
<keyword evidence="19" id="KW-1185">Reference proteome</keyword>
<feature type="binding site" evidence="14">
    <location>
        <begin position="50"/>
        <end position="54"/>
    </location>
    <ligand>
        <name>GTP</name>
        <dbReference type="ChEBI" id="CHEBI:37565"/>
        <label>1</label>
    </ligand>
</feature>
<name>A0AB33Z4W9_9GAMM</name>
<dbReference type="CDD" id="cd01879">
    <property type="entry name" value="FeoB"/>
    <property type="match status" value="1"/>
</dbReference>
<dbReference type="GO" id="GO:0015093">
    <property type="term" value="F:ferrous iron transmembrane transporter activity"/>
    <property type="evidence" value="ECO:0007669"/>
    <property type="project" value="UniProtKB-UniRule"/>
</dbReference>
<dbReference type="InterPro" id="IPR005225">
    <property type="entry name" value="Small_GTP-bd"/>
</dbReference>
<dbReference type="InterPro" id="IPR011642">
    <property type="entry name" value="Gate_dom"/>
</dbReference>
<keyword evidence="9 16" id="KW-0408">Iron</keyword>